<evidence type="ECO:0000313" key="2">
    <source>
        <dbReference type="EMBL" id="CAK7208891.1"/>
    </source>
</evidence>
<gene>
    <name evidence="2" type="ORF">SCUCBS95973_000267</name>
</gene>
<accession>A0ABP0ANS5</accession>
<reference evidence="2 3" key="1">
    <citation type="submission" date="2024-01" db="EMBL/GenBank/DDBJ databases">
        <authorList>
            <person name="Allen C."/>
            <person name="Tagirdzhanova G."/>
        </authorList>
    </citation>
    <scope>NUCLEOTIDE SEQUENCE [LARGE SCALE GENOMIC DNA]</scope>
</reference>
<organism evidence="2 3">
    <name type="scientific">Sporothrix curviconia</name>
    <dbReference type="NCBI Taxonomy" id="1260050"/>
    <lineage>
        <taxon>Eukaryota</taxon>
        <taxon>Fungi</taxon>
        <taxon>Dikarya</taxon>
        <taxon>Ascomycota</taxon>
        <taxon>Pezizomycotina</taxon>
        <taxon>Sordariomycetes</taxon>
        <taxon>Sordariomycetidae</taxon>
        <taxon>Ophiostomatales</taxon>
        <taxon>Ophiostomataceae</taxon>
        <taxon>Sporothrix</taxon>
    </lineage>
</organism>
<feature type="region of interest" description="Disordered" evidence="1">
    <location>
        <begin position="100"/>
        <end position="151"/>
    </location>
</feature>
<feature type="compositionally biased region" description="Polar residues" evidence="1">
    <location>
        <begin position="141"/>
        <end position="151"/>
    </location>
</feature>
<evidence type="ECO:0000256" key="1">
    <source>
        <dbReference type="SAM" id="MobiDB-lite"/>
    </source>
</evidence>
<sequence length="194" mass="20357">MANRPIKFRILLLPEFGPFQIDSSRAKATTLDGTPTAPPPLTVSIPPDVAAICGIAEAHANTITAALSTIYRADPHAGATLDAVLQKLFYTVTSQALRLASPPPASPTARAQAANPTATGPPTTYAAAAAAQTTPLSQQTHTHPSNRGTTTTKPLYYEEIILHTSRMTLPPLCETIVNVVKSAAGDRVTARAVR</sequence>
<protein>
    <submittedName>
        <fullName evidence="2">Uncharacterized protein</fullName>
    </submittedName>
</protein>
<proteinExistence type="predicted"/>
<dbReference type="Proteomes" id="UP001642405">
    <property type="component" value="Unassembled WGS sequence"/>
</dbReference>
<keyword evidence="3" id="KW-1185">Reference proteome</keyword>
<evidence type="ECO:0000313" key="3">
    <source>
        <dbReference type="Proteomes" id="UP001642405"/>
    </source>
</evidence>
<comment type="caution">
    <text evidence="2">The sequence shown here is derived from an EMBL/GenBank/DDBJ whole genome shotgun (WGS) entry which is preliminary data.</text>
</comment>
<dbReference type="EMBL" id="CAWUHB010000001">
    <property type="protein sequence ID" value="CAK7208891.1"/>
    <property type="molecule type" value="Genomic_DNA"/>
</dbReference>
<name>A0ABP0ANS5_9PEZI</name>
<feature type="compositionally biased region" description="Low complexity" evidence="1">
    <location>
        <begin position="107"/>
        <end position="140"/>
    </location>
</feature>